<reference evidence="2 3" key="1">
    <citation type="journal article" date="2015" name="PLoS ONE">
        <title>Lysis to Kill: Evaluation of the Lytic Abilities, and Genomics of Nine Bacteriophages Infective for Gordonia spp. and Their Potential Use in Activated Sludge Foam Biocontrol.</title>
        <authorList>
            <person name="Dyson Z.A."/>
            <person name="Tucci J."/>
            <person name="Seviour R.J."/>
            <person name="Petrovski S."/>
        </authorList>
    </citation>
    <scope>NUCLEOTIDE SEQUENCE [LARGE SCALE GENOMIC DNA]</scope>
</reference>
<dbReference type="EMBL" id="KR063279">
    <property type="protein sequence ID" value="AKL88179.1"/>
    <property type="molecule type" value="Genomic_DNA"/>
</dbReference>
<organism evidence="2 3">
    <name type="scientific">Gordonia phage GMA3</name>
    <dbReference type="NCBI Taxonomy" id="1647284"/>
    <lineage>
        <taxon>Viruses</taxon>
        <taxon>Duplodnaviria</taxon>
        <taxon>Heunggongvirae</taxon>
        <taxon>Uroviricota</taxon>
        <taxon>Caudoviricetes</taxon>
        <taxon>Gamtrevirus</taxon>
        <taxon>Gamtrevirus GMA3</taxon>
    </lineage>
</organism>
<feature type="region of interest" description="Disordered" evidence="1">
    <location>
        <begin position="1"/>
        <end position="60"/>
    </location>
</feature>
<name>A0A0K0NKS9_9CAUD</name>
<gene>
    <name evidence="2" type="ORF">GMA3_2</name>
</gene>
<keyword evidence="3" id="KW-1185">Reference proteome</keyword>
<sequence length="1048" mass="117544">MAREFVPNTRKNTGHSAPQQRGMSNLGIGGRPKHTEEDKLPGVSAVGKPTRTVTGNNWGAQSSAAQRRQWLLVNPDFDEKPATMEEFLGPRYLNIDPAQNPNLPQNVGIRTGVKQALVDIFGDSIDPTSISKIKRGMFTGGIGVGKSTLASIALTYMVHWVECLHDPQTYFGLLPGSRIAFMLMSTRAQHAQEVMFGDIKARVESCKWFQDNCRHDERLKKQLRFPNDIWIIPGTSEETSVEGYNVLCTDEKTLALTKRGWLSYKNIDPETDELYTLNHETGLAEWNPIQRMNIFPVEDVPVKSMIGSEFSSVTSMEHKWAVEYRSTGKVVRKRWKTSATLNSEDMIPISAISNDRPQEQKYTDALVEAVAWFYTEGSIVGNAAANIYQKTGTIGETRITKCLTEVFGQDSVEMRKDYRVNGPMWRINRRADRNLTEFRLNKAAGSVLLDYAPEKVPSHEFLLNLTQSQLELFISVSMLADNRGKDSFAQKNYASAEAFAFACTLAGKAVSIREQWQPTGDDGYEMLIVRMLKKHCVKPIHAANQPTARIVVENKKHTGVLWCPTVENSTWLARREGSVYFTGNCGIIDEGDSHKVTQDKDYAYEAWSTIHGRISSRFTDPKTKDHRGLLLAIGQMKKSTGFMAKKKKELLTDGKPNQLVVEMSIWDSLGWHRFLKDDGSRDSFWFNTVRRKVASPAEVIGGGKNVIEIPMAYRKDFDNDPSRALKDHAGIPPAVDDPFITMIDRVDEAQDKWKTRYEPLWSYAVDSSCTNPQFHPDFKATNILKRAVHVDIAYAPGGDALGMAMGHIPELVEIDGELKPIIVIDFLLRIKPSGGDALELATFRRILYDLRDEMKFKIGVVTFDGFQSQDSIQILRKKHFNVGEMSVDRNKAPYEELREAIYERRIELPKYMTYVNRGDAEKVNISRVELSELQDTGRKIDHPEKGSKDVADAIAGVVFDLMSNISFRRGSSRPVSKAEAINEQEIADEMRYGSIVRGETIDISGELPVDALDGLVELGGNRYPTAERSGMGLPALERDPFGLGAGAS</sequence>
<feature type="compositionally biased region" description="Polar residues" evidence="1">
    <location>
        <begin position="9"/>
        <end position="23"/>
    </location>
</feature>
<feature type="compositionally biased region" description="Polar residues" evidence="1">
    <location>
        <begin position="51"/>
        <end position="60"/>
    </location>
</feature>
<accession>A0A0K0NKS9</accession>
<evidence type="ECO:0000313" key="2">
    <source>
        <dbReference type="EMBL" id="AKL88179.1"/>
    </source>
</evidence>
<dbReference type="RefSeq" id="YP_009188570.1">
    <property type="nucleotide sequence ID" value="NC_028668.1"/>
</dbReference>
<protein>
    <submittedName>
        <fullName evidence="2">Putative large terminase subunit</fullName>
    </submittedName>
</protein>
<evidence type="ECO:0000313" key="3">
    <source>
        <dbReference type="Proteomes" id="UP000204451"/>
    </source>
</evidence>
<dbReference type="GeneID" id="26516873"/>
<evidence type="ECO:0000256" key="1">
    <source>
        <dbReference type="SAM" id="MobiDB-lite"/>
    </source>
</evidence>
<dbReference type="KEGG" id="vg:26516873"/>
<proteinExistence type="predicted"/>
<dbReference type="OrthoDB" id="1242at10239"/>
<dbReference type="Proteomes" id="UP000204451">
    <property type="component" value="Segment"/>
</dbReference>